<organism evidence="1 2">
    <name type="scientific">Brassica cretica</name>
    <name type="common">Mustard</name>
    <dbReference type="NCBI Taxonomy" id="69181"/>
    <lineage>
        <taxon>Eukaryota</taxon>
        <taxon>Viridiplantae</taxon>
        <taxon>Streptophyta</taxon>
        <taxon>Embryophyta</taxon>
        <taxon>Tracheophyta</taxon>
        <taxon>Spermatophyta</taxon>
        <taxon>Magnoliopsida</taxon>
        <taxon>eudicotyledons</taxon>
        <taxon>Gunneridae</taxon>
        <taxon>Pentapetalae</taxon>
        <taxon>rosids</taxon>
        <taxon>malvids</taxon>
        <taxon>Brassicales</taxon>
        <taxon>Brassicaceae</taxon>
        <taxon>Brassiceae</taxon>
        <taxon>Brassica</taxon>
    </lineage>
</organism>
<gene>
    <name evidence="1" type="ORF">DY000_02041532</name>
</gene>
<proteinExistence type="predicted"/>
<dbReference type="EMBL" id="QGKV02001507">
    <property type="protein sequence ID" value="KAF3529281.1"/>
    <property type="molecule type" value="Genomic_DNA"/>
</dbReference>
<protein>
    <submittedName>
        <fullName evidence="1">Uncharacterized protein</fullName>
    </submittedName>
</protein>
<evidence type="ECO:0000313" key="2">
    <source>
        <dbReference type="Proteomes" id="UP000266723"/>
    </source>
</evidence>
<accession>A0ABQ7BAX1</accession>
<reference evidence="1 2" key="1">
    <citation type="journal article" date="2020" name="BMC Genomics">
        <title>Intraspecific diversification of the crop wild relative Brassica cretica Lam. using demographic model selection.</title>
        <authorList>
            <person name="Kioukis A."/>
            <person name="Michalopoulou V.A."/>
            <person name="Briers L."/>
            <person name="Pirintsos S."/>
            <person name="Studholme D.J."/>
            <person name="Pavlidis P."/>
            <person name="Sarris P.F."/>
        </authorList>
    </citation>
    <scope>NUCLEOTIDE SEQUENCE [LARGE SCALE GENOMIC DNA]</scope>
    <source>
        <strain evidence="2">cv. PFS-1207/04</strain>
    </source>
</reference>
<keyword evidence="2" id="KW-1185">Reference proteome</keyword>
<sequence>MCVWQEAGELMNYAADGNISLFPGVDLKLRFNSYSLFVGQINVIYHELCLNIDRVKEDTEWMSKVSLKRGKDIWYAVTGTTTWLNWKSAGGK</sequence>
<dbReference type="Proteomes" id="UP000266723">
    <property type="component" value="Unassembled WGS sequence"/>
</dbReference>
<comment type="caution">
    <text evidence="1">The sequence shown here is derived from an EMBL/GenBank/DDBJ whole genome shotgun (WGS) entry which is preliminary data.</text>
</comment>
<name>A0ABQ7BAX1_BRACR</name>
<evidence type="ECO:0000313" key="1">
    <source>
        <dbReference type="EMBL" id="KAF3529281.1"/>
    </source>
</evidence>